<dbReference type="GO" id="GO:0008444">
    <property type="term" value="F:CDP-diacylglycerol-glycerol-3-phosphate 3-phosphatidyltransferase activity"/>
    <property type="evidence" value="ECO:0007669"/>
    <property type="project" value="InterPro"/>
</dbReference>
<evidence type="ECO:0000256" key="3">
    <source>
        <dbReference type="ARBA" id="ARBA00022516"/>
    </source>
</evidence>
<dbReference type="InterPro" id="IPR043130">
    <property type="entry name" value="CDP-OH_PTrfase_TM_dom"/>
</dbReference>
<protein>
    <recommendedName>
        <fullName evidence="15">CDP-diacylglycerol--glycerol-3-phosphate 3-phosphatidyltransferase</fullName>
    </recommendedName>
</protein>
<evidence type="ECO:0000256" key="6">
    <source>
        <dbReference type="ARBA" id="ARBA00022989"/>
    </source>
</evidence>
<keyword evidence="5 12" id="KW-0812">Transmembrane</keyword>
<gene>
    <name evidence="13" type="ORF">AUJ95_08065</name>
</gene>
<dbReference type="Proteomes" id="UP000183085">
    <property type="component" value="Unassembled WGS sequence"/>
</dbReference>
<name>A0A1J5DYV3_9BACT</name>
<feature type="transmembrane region" description="Helical" evidence="12">
    <location>
        <begin position="7"/>
        <end position="27"/>
    </location>
</feature>
<dbReference type="EMBL" id="MNYI01000207">
    <property type="protein sequence ID" value="OIP37522.1"/>
    <property type="molecule type" value="Genomic_DNA"/>
</dbReference>
<feature type="transmembrane region" description="Helical" evidence="12">
    <location>
        <begin position="155"/>
        <end position="173"/>
    </location>
</feature>
<feature type="transmembrane region" description="Helical" evidence="12">
    <location>
        <begin position="33"/>
        <end position="54"/>
    </location>
</feature>
<sequence>MTLANRITILRILLVPVFVIFVTYGYYKSMLMFQYAALGVFIFCILTDALDGFIARTFNQQTSLGIFLDPLADKLLLVSAFIFLGLSFVNKIPLWVSMLVVGREFIILIGWLVVYLFSTKKNNLNPSILGKMTTFFQMITILLCLINLPYQYLRWIIFLTVAVTIISTVDYILRGSKKLSSC</sequence>
<keyword evidence="3" id="KW-0444">Lipid biosynthesis</keyword>
<dbReference type="PROSITE" id="PS00379">
    <property type="entry name" value="CDP_ALCOHOL_P_TRANSF"/>
    <property type="match status" value="1"/>
</dbReference>
<feature type="transmembrane region" description="Helical" evidence="12">
    <location>
        <begin position="66"/>
        <end position="88"/>
    </location>
</feature>
<dbReference type="PIRSF" id="PIRSF000847">
    <property type="entry name" value="Phos_ph_gly_syn"/>
    <property type="match status" value="1"/>
</dbReference>
<keyword evidence="4 11" id="KW-0808">Transferase</keyword>
<dbReference type="InterPro" id="IPR000462">
    <property type="entry name" value="CDP-OH_P_trans"/>
</dbReference>
<comment type="caution">
    <text evidence="13">The sequence shown here is derived from an EMBL/GenBank/DDBJ whole genome shotgun (WGS) entry which is preliminary data.</text>
</comment>
<evidence type="ECO:0000256" key="4">
    <source>
        <dbReference type="ARBA" id="ARBA00022679"/>
    </source>
</evidence>
<keyword evidence="8 12" id="KW-0472">Membrane</keyword>
<keyword evidence="6 12" id="KW-1133">Transmembrane helix</keyword>
<dbReference type="Gene3D" id="1.20.120.1760">
    <property type="match status" value="1"/>
</dbReference>
<dbReference type="Pfam" id="PF01066">
    <property type="entry name" value="CDP-OH_P_transf"/>
    <property type="match status" value="1"/>
</dbReference>
<evidence type="ECO:0000256" key="7">
    <source>
        <dbReference type="ARBA" id="ARBA00023098"/>
    </source>
</evidence>
<evidence type="ECO:0000256" key="9">
    <source>
        <dbReference type="ARBA" id="ARBA00023209"/>
    </source>
</evidence>
<dbReference type="GO" id="GO:0016020">
    <property type="term" value="C:membrane"/>
    <property type="evidence" value="ECO:0007669"/>
    <property type="project" value="UniProtKB-SubCell"/>
</dbReference>
<evidence type="ECO:0000313" key="14">
    <source>
        <dbReference type="Proteomes" id="UP000183085"/>
    </source>
</evidence>
<evidence type="ECO:0000256" key="8">
    <source>
        <dbReference type="ARBA" id="ARBA00023136"/>
    </source>
</evidence>
<evidence type="ECO:0000256" key="5">
    <source>
        <dbReference type="ARBA" id="ARBA00022692"/>
    </source>
</evidence>
<evidence type="ECO:0000256" key="2">
    <source>
        <dbReference type="ARBA" id="ARBA00010441"/>
    </source>
</evidence>
<reference evidence="13 14" key="1">
    <citation type="journal article" date="2016" name="Environ. Microbiol.">
        <title>Genomic resolution of a cold subsurface aquifer community provides metabolic insights for novel microbes adapted to high CO concentrations.</title>
        <authorList>
            <person name="Probst A.J."/>
            <person name="Castelle C.J."/>
            <person name="Singh A."/>
            <person name="Brown C.T."/>
            <person name="Anantharaman K."/>
            <person name="Sharon I."/>
            <person name="Hug L.A."/>
            <person name="Burstein D."/>
            <person name="Emerson J.B."/>
            <person name="Thomas B.C."/>
            <person name="Banfield J.F."/>
        </authorList>
    </citation>
    <scope>NUCLEOTIDE SEQUENCE [LARGE SCALE GENOMIC DNA]</scope>
    <source>
        <strain evidence="13">CG2_30_40_21</strain>
    </source>
</reference>
<accession>A0A1J5DYV3</accession>
<dbReference type="InterPro" id="IPR050324">
    <property type="entry name" value="CDP-alcohol_PTase-I"/>
</dbReference>
<comment type="subcellular location">
    <subcellularLocation>
        <location evidence="1">Membrane</location>
        <topology evidence="1">Multi-pass membrane protein</topology>
    </subcellularLocation>
</comment>
<dbReference type="GO" id="GO:0046474">
    <property type="term" value="P:glycerophospholipid biosynthetic process"/>
    <property type="evidence" value="ECO:0007669"/>
    <property type="project" value="TreeGrafter"/>
</dbReference>
<dbReference type="AlphaFoldDB" id="A0A1J5DYV3"/>
<dbReference type="PANTHER" id="PTHR14269">
    <property type="entry name" value="CDP-DIACYLGLYCEROL--GLYCEROL-3-PHOSPHATE 3-PHOSPHATIDYLTRANSFERASE-RELATED"/>
    <property type="match status" value="1"/>
</dbReference>
<dbReference type="STRING" id="1817895.AUJ95_08065"/>
<evidence type="ECO:0000313" key="13">
    <source>
        <dbReference type="EMBL" id="OIP37522.1"/>
    </source>
</evidence>
<evidence type="ECO:0000256" key="11">
    <source>
        <dbReference type="RuleBase" id="RU003750"/>
    </source>
</evidence>
<keyword evidence="7" id="KW-0443">Lipid metabolism</keyword>
<comment type="similarity">
    <text evidence="2 11">Belongs to the CDP-alcohol phosphatidyltransferase class-I family.</text>
</comment>
<evidence type="ECO:0000256" key="10">
    <source>
        <dbReference type="ARBA" id="ARBA00023264"/>
    </source>
</evidence>
<evidence type="ECO:0008006" key="15">
    <source>
        <dbReference type="Google" id="ProtNLM"/>
    </source>
</evidence>
<dbReference type="InterPro" id="IPR048254">
    <property type="entry name" value="CDP_ALCOHOL_P_TRANSF_CS"/>
</dbReference>
<proteinExistence type="inferred from homology"/>
<evidence type="ECO:0000256" key="1">
    <source>
        <dbReference type="ARBA" id="ARBA00004141"/>
    </source>
</evidence>
<feature type="transmembrane region" description="Helical" evidence="12">
    <location>
        <begin position="94"/>
        <end position="117"/>
    </location>
</feature>
<dbReference type="InterPro" id="IPR004570">
    <property type="entry name" value="Phosphatidylglycerol_P_synth"/>
</dbReference>
<keyword evidence="9" id="KW-0594">Phospholipid biosynthesis</keyword>
<dbReference type="PANTHER" id="PTHR14269:SF62">
    <property type="entry name" value="CDP-DIACYLGLYCEROL--GLYCEROL-3-PHOSPHATE 3-PHOSPHATIDYLTRANSFERASE 1, CHLOROPLASTIC"/>
    <property type="match status" value="1"/>
</dbReference>
<keyword evidence="10" id="KW-1208">Phospholipid metabolism</keyword>
<organism evidence="13 14">
    <name type="scientific">Candidatus Desantisbacteria bacterium CG2_30_40_21</name>
    <dbReference type="NCBI Taxonomy" id="1817895"/>
    <lineage>
        <taxon>Bacteria</taxon>
        <taxon>Candidatus Desantisiibacteriota</taxon>
    </lineage>
</organism>
<evidence type="ECO:0000256" key="12">
    <source>
        <dbReference type="SAM" id="Phobius"/>
    </source>
</evidence>
<feature type="transmembrane region" description="Helical" evidence="12">
    <location>
        <begin position="129"/>
        <end position="149"/>
    </location>
</feature>